<dbReference type="AlphaFoldDB" id="V7AMD4"/>
<evidence type="ECO:0000313" key="1">
    <source>
        <dbReference type="EMBL" id="ESW06435.1"/>
    </source>
</evidence>
<reference evidence="2" key="1">
    <citation type="journal article" date="2014" name="Nat. Genet.">
        <title>A reference genome for common bean and genome-wide analysis of dual domestications.</title>
        <authorList>
            <person name="Schmutz J."/>
            <person name="McClean P.E."/>
            <person name="Mamidi S."/>
            <person name="Wu G.A."/>
            <person name="Cannon S.B."/>
            <person name="Grimwood J."/>
            <person name="Jenkins J."/>
            <person name="Shu S."/>
            <person name="Song Q."/>
            <person name="Chavarro C."/>
            <person name="Torres-Torres M."/>
            <person name="Geffroy V."/>
            <person name="Moghaddam S.M."/>
            <person name="Gao D."/>
            <person name="Abernathy B."/>
            <person name="Barry K."/>
            <person name="Blair M."/>
            <person name="Brick M.A."/>
            <person name="Chovatia M."/>
            <person name="Gepts P."/>
            <person name="Goodstein D.M."/>
            <person name="Gonzales M."/>
            <person name="Hellsten U."/>
            <person name="Hyten D.L."/>
            <person name="Jia G."/>
            <person name="Kelly J.D."/>
            <person name="Kudrna D."/>
            <person name="Lee R."/>
            <person name="Richard M.M."/>
            <person name="Miklas P.N."/>
            <person name="Osorno J.M."/>
            <person name="Rodrigues J."/>
            <person name="Thareau V."/>
            <person name="Urrea C.A."/>
            <person name="Wang M."/>
            <person name="Yu Y."/>
            <person name="Zhang M."/>
            <person name="Wing R.A."/>
            <person name="Cregan P.B."/>
            <person name="Rokhsar D.S."/>
            <person name="Jackson S.A."/>
        </authorList>
    </citation>
    <scope>NUCLEOTIDE SEQUENCE [LARGE SCALE GENOMIC DNA]</scope>
    <source>
        <strain evidence="2">cv. G19833</strain>
    </source>
</reference>
<protein>
    <submittedName>
        <fullName evidence="1">Uncharacterized protein</fullName>
    </submittedName>
</protein>
<gene>
    <name evidence="1" type="ORF">PHAVU_010G047500g</name>
</gene>
<keyword evidence="2" id="KW-1185">Reference proteome</keyword>
<dbReference type="Proteomes" id="UP000000226">
    <property type="component" value="Chromosome 10"/>
</dbReference>
<dbReference type="EMBL" id="CM002297">
    <property type="protein sequence ID" value="ESW06435.1"/>
    <property type="molecule type" value="Genomic_DNA"/>
</dbReference>
<accession>V7AMD4</accession>
<dbReference type="Gramene" id="ESW06435">
    <property type="protein sequence ID" value="ESW06435"/>
    <property type="gene ID" value="PHAVU_010G047500g"/>
</dbReference>
<name>V7AMD4_PHAVU</name>
<dbReference type="OrthoDB" id="696485at2759"/>
<evidence type="ECO:0000313" key="2">
    <source>
        <dbReference type="Proteomes" id="UP000000226"/>
    </source>
</evidence>
<proteinExistence type="predicted"/>
<sequence length="111" mass="13219">MCLEWLGYSSVLHCDAQLHFKMFKPIGVKHVIGRCWRGGGFIWIGIVSEIWNHRNRVVFENGHVDLVEVFSLTQRKTWSWVTTKESVVNFFYSDWCLEPQCCMRVRLMFLF</sequence>
<organism evidence="1 2">
    <name type="scientific">Phaseolus vulgaris</name>
    <name type="common">Kidney bean</name>
    <name type="synonym">French bean</name>
    <dbReference type="NCBI Taxonomy" id="3885"/>
    <lineage>
        <taxon>Eukaryota</taxon>
        <taxon>Viridiplantae</taxon>
        <taxon>Streptophyta</taxon>
        <taxon>Embryophyta</taxon>
        <taxon>Tracheophyta</taxon>
        <taxon>Spermatophyta</taxon>
        <taxon>Magnoliopsida</taxon>
        <taxon>eudicotyledons</taxon>
        <taxon>Gunneridae</taxon>
        <taxon>Pentapetalae</taxon>
        <taxon>rosids</taxon>
        <taxon>fabids</taxon>
        <taxon>Fabales</taxon>
        <taxon>Fabaceae</taxon>
        <taxon>Papilionoideae</taxon>
        <taxon>50 kb inversion clade</taxon>
        <taxon>NPAAA clade</taxon>
        <taxon>indigoferoid/millettioid clade</taxon>
        <taxon>Phaseoleae</taxon>
        <taxon>Phaseolus</taxon>
    </lineage>
</organism>